<evidence type="ECO:0000259" key="16">
    <source>
        <dbReference type="PROSITE" id="PS50975"/>
    </source>
</evidence>
<dbReference type="Pfam" id="PF02843">
    <property type="entry name" value="GARS_C"/>
    <property type="match status" value="1"/>
</dbReference>
<dbReference type="InterPro" id="IPR020561">
    <property type="entry name" value="PRibGlycinamid_synth_ATP-grasp"/>
</dbReference>
<keyword evidence="18" id="KW-1185">Reference proteome</keyword>
<dbReference type="FunFam" id="3.40.50.20:FF:000006">
    <property type="entry name" value="Phosphoribosylamine--glycine ligase, chloroplastic"/>
    <property type="match status" value="1"/>
</dbReference>
<evidence type="ECO:0000256" key="4">
    <source>
        <dbReference type="ARBA" id="ARBA00013255"/>
    </source>
</evidence>
<dbReference type="EC" id="6.3.4.13" evidence="4 14"/>
<evidence type="ECO:0000256" key="8">
    <source>
        <dbReference type="ARBA" id="ARBA00022755"/>
    </source>
</evidence>
<keyword evidence="9 15" id="KW-0067">ATP-binding</keyword>
<protein>
    <recommendedName>
        <fullName evidence="4 14">Phosphoribosylamine--glycine ligase</fullName>
        <ecNumber evidence="4 14">6.3.4.13</ecNumber>
    </recommendedName>
    <alternativeName>
        <fullName evidence="14">GARS</fullName>
    </alternativeName>
    <alternativeName>
        <fullName evidence="12 14">Glycinamide ribonucleotide synthetase</fullName>
    </alternativeName>
    <alternativeName>
        <fullName evidence="13 14">Phosphoribosylglycinamide synthetase</fullName>
    </alternativeName>
</protein>
<dbReference type="InterPro" id="IPR020560">
    <property type="entry name" value="PRibGlycinamide_synth_C-dom"/>
</dbReference>
<dbReference type="InterPro" id="IPR016185">
    <property type="entry name" value="PreATP-grasp_dom_sf"/>
</dbReference>
<dbReference type="InterPro" id="IPR020562">
    <property type="entry name" value="PRibGlycinamide_synth_N"/>
</dbReference>
<dbReference type="UniPathway" id="UPA00074">
    <property type="reaction ID" value="UER00125"/>
</dbReference>
<dbReference type="InterPro" id="IPR037123">
    <property type="entry name" value="PRibGlycinamide_synth_C_sf"/>
</dbReference>
<dbReference type="InterPro" id="IPR011761">
    <property type="entry name" value="ATP-grasp"/>
</dbReference>
<dbReference type="GO" id="GO:0005524">
    <property type="term" value="F:ATP binding"/>
    <property type="evidence" value="ECO:0007669"/>
    <property type="project" value="UniProtKB-UniRule"/>
</dbReference>
<keyword evidence="5 14" id="KW-0436">Ligase</keyword>
<dbReference type="GO" id="GO:0046872">
    <property type="term" value="F:metal ion binding"/>
    <property type="evidence" value="ECO:0007669"/>
    <property type="project" value="UniProtKB-KW"/>
</dbReference>
<evidence type="ECO:0000256" key="12">
    <source>
        <dbReference type="ARBA" id="ARBA00042242"/>
    </source>
</evidence>
<dbReference type="GO" id="GO:0006189">
    <property type="term" value="P:'de novo' IMP biosynthetic process"/>
    <property type="evidence" value="ECO:0007669"/>
    <property type="project" value="UniProtKB-UniRule"/>
</dbReference>
<comment type="cofactor">
    <cofactor evidence="2">
        <name>Mg(2+)</name>
        <dbReference type="ChEBI" id="CHEBI:18420"/>
    </cofactor>
</comment>
<evidence type="ECO:0000313" key="17">
    <source>
        <dbReference type="EMBL" id="KPU45930.1"/>
    </source>
</evidence>
<name>A0A0P9AKR1_9CLOT</name>
<dbReference type="SMART" id="SM01210">
    <property type="entry name" value="GARS_C"/>
    <property type="match status" value="1"/>
</dbReference>
<dbReference type="Proteomes" id="UP000050326">
    <property type="component" value="Unassembled WGS sequence"/>
</dbReference>
<dbReference type="Gene3D" id="3.90.600.10">
    <property type="entry name" value="Phosphoribosylglycinamide synthetase, C-terminal domain"/>
    <property type="match status" value="1"/>
</dbReference>
<dbReference type="Gene3D" id="3.30.470.20">
    <property type="entry name" value="ATP-grasp fold, B domain"/>
    <property type="match status" value="1"/>
</dbReference>
<evidence type="ECO:0000256" key="3">
    <source>
        <dbReference type="ARBA" id="ARBA00005174"/>
    </source>
</evidence>
<dbReference type="InterPro" id="IPR000115">
    <property type="entry name" value="PRibGlycinamide_synth"/>
</dbReference>
<proteinExistence type="inferred from homology"/>
<dbReference type="NCBIfam" id="TIGR00877">
    <property type="entry name" value="purD"/>
    <property type="match status" value="1"/>
</dbReference>
<dbReference type="AlphaFoldDB" id="A0A0P9AKR1"/>
<dbReference type="InterPro" id="IPR011054">
    <property type="entry name" value="Rudment_hybrid_motif"/>
</dbReference>
<evidence type="ECO:0000256" key="13">
    <source>
        <dbReference type="ARBA" id="ARBA00042864"/>
    </source>
</evidence>
<comment type="caution">
    <text evidence="17">The sequence shown here is derived from an EMBL/GenBank/DDBJ whole genome shotgun (WGS) entry which is preliminary data.</text>
</comment>
<comment type="cofactor">
    <cofactor evidence="1">
        <name>Mn(2+)</name>
        <dbReference type="ChEBI" id="CHEBI:29035"/>
    </cofactor>
</comment>
<dbReference type="FunFam" id="3.30.1490.20:FF:000006">
    <property type="entry name" value="phosphoribosylamine--glycine ligase, chloroplastic-like"/>
    <property type="match status" value="1"/>
</dbReference>
<dbReference type="SUPFAM" id="SSF52440">
    <property type="entry name" value="PreATP-grasp domain"/>
    <property type="match status" value="1"/>
</dbReference>
<keyword evidence="6" id="KW-0479">Metal-binding</keyword>
<dbReference type="SUPFAM" id="SSF51246">
    <property type="entry name" value="Rudiment single hybrid motif"/>
    <property type="match status" value="1"/>
</dbReference>
<dbReference type="PANTHER" id="PTHR43472:SF1">
    <property type="entry name" value="PHOSPHORIBOSYLAMINE--GLYCINE LIGASE, CHLOROPLASTIC"/>
    <property type="match status" value="1"/>
</dbReference>
<dbReference type="FunFam" id="3.30.470.20:FF:000018">
    <property type="entry name" value="Trifunctional purine biosynthetic protein adenosine-3"/>
    <property type="match status" value="1"/>
</dbReference>
<evidence type="ECO:0000256" key="14">
    <source>
        <dbReference type="HAMAP-Rule" id="MF_00138"/>
    </source>
</evidence>
<evidence type="ECO:0000256" key="9">
    <source>
        <dbReference type="ARBA" id="ARBA00022840"/>
    </source>
</evidence>
<dbReference type="GO" id="GO:0004637">
    <property type="term" value="F:phosphoribosylamine-glycine ligase activity"/>
    <property type="evidence" value="ECO:0007669"/>
    <property type="project" value="UniProtKB-UniRule"/>
</dbReference>
<keyword evidence="10" id="KW-0464">Manganese</keyword>
<dbReference type="SUPFAM" id="SSF56059">
    <property type="entry name" value="Glutathione synthetase ATP-binding domain-like"/>
    <property type="match status" value="1"/>
</dbReference>
<feature type="domain" description="ATP-grasp" evidence="16">
    <location>
        <begin position="107"/>
        <end position="313"/>
    </location>
</feature>
<evidence type="ECO:0000256" key="6">
    <source>
        <dbReference type="ARBA" id="ARBA00022723"/>
    </source>
</evidence>
<evidence type="ECO:0000256" key="10">
    <source>
        <dbReference type="ARBA" id="ARBA00023211"/>
    </source>
</evidence>
<evidence type="ECO:0000256" key="2">
    <source>
        <dbReference type="ARBA" id="ARBA00001946"/>
    </source>
</evidence>
<dbReference type="HAMAP" id="MF_00138">
    <property type="entry name" value="GARS"/>
    <property type="match status" value="1"/>
</dbReference>
<dbReference type="InterPro" id="IPR013815">
    <property type="entry name" value="ATP_grasp_subdomain_1"/>
</dbReference>
<dbReference type="Gene3D" id="3.40.50.20">
    <property type="match status" value="1"/>
</dbReference>
<dbReference type="PROSITE" id="PS50975">
    <property type="entry name" value="ATP_GRASP"/>
    <property type="match status" value="1"/>
</dbReference>
<dbReference type="PROSITE" id="PS00184">
    <property type="entry name" value="GARS"/>
    <property type="match status" value="1"/>
</dbReference>
<evidence type="ECO:0000256" key="15">
    <source>
        <dbReference type="PROSITE-ProRule" id="PRU00409"/>
    </source>
</evidence>
<dbReference type="STRING" id="36849.OXPF_03980"/>
<evidence type="ECO:0000256" key="1">
    <source>
        <dbReference type="ARBA" id="ARBA00001936"/>
    </source>
</evidence>
<evidence type="ECO:0000256" key="11">
    <source>
        <dbReference type="ARBA" id="ARBA00038345"/>
    </source>
</evidence>
<dbReference type="FunFam" id="3.90.600.10:FF:000001">
    <property type="entry name" value="Trifunctional purine biosynthetic protein adenosine-3"/>
    <property type="match status" value="1"/>
</dbReference>
<dbReference type="EMBL" id="LKET01000016">
    <property type="protein sequence ID" value="KPU45930.1"/>
    <property type="molecule type" value="Genomic_DNA"/>
</dbReference>
<comment type="similarity">
    <text evidence="11 14">Belongs to the GARS family.</text>
</comment>
<gene>
    <name evidence="17" type="primary">purD_1</name>
    <name evidence="14" type="synonym">purD</name>
    <name evidence="17" type="ORF">OXPF_03980</name>
</gene>
<keyword evidence="7 15" id="KW-0547">Nucleotide-binding</keyword>
<dbReference type="PANTHER" id="PTHR43472">
    <property type="entry name" value="PHOSPHORIBOSYLAMINE--GLYCINE LIGASE"/>
    <property type="match status" value="1"/>
</dbReference>
<reference evidence="17 18" key="1">
    <citation type="submission" date="2015-09" db="EMBL/GenBank/DDBJ databases">
        <title>Genome sequence of Oxobacter pfennigii DSM 3222.</title>
        <authorList>
            <person name="Poehlein A."/>
            <person name="Bengelsdorf F.R."/>
            <person name="Schiel-Bengelsdorf B."/>
            <person name="Duerre P."/>
            <person name="Daniel R."/>
        </authorList>
    </citation>
    <scope>NUCLEOTIDE SEQUENCE [LARGE SCALE GENOMIC DNA]</scope>
    <source>
        <strain evidence="17 18">DSM 3222</strain>
    </source>
</reference>
<dbReference type="PATRIC" id="fig|36849.3.peg.431"/>
<comment type="pathway">
    <text evidence="3 14">Purine metabolism; IMP biosynthesis via de novo pathway; N(1)-(5-phospho-D-ribosyl)glycinamide from 5-phospho-alpha-D-ribose 1-diphosphate: step 2/2.</text>
</comment>
<comment type="catalytic activity">
    <reaction evidence="14">
        <text>5-phospho-beta-D-ribosylamine + glycine + ATP = N(1)-(5-phospho-beta-D-ribosyl)glycinamide + ADP + phosphate + H(+)</text>
        <dbReference type="Rhea" id="RHEA:17453"/>
        <dbReference type="ChEBI" id="CHEBI:15378"/>
        <dbReference type="ChEBI" id="CHEBI:30616"/>
        <dbReference type="ChEBI" id="CHEBI:43474"/>
        <dbReference type="ChEBI" id="CHEBI:57305"/>
        <dbReference type="ChEBI" id="CHEBI:58681"/>
        <dbReference type="ChEBI" id="CHEBI:143788"/>
        <dbReference type="ChEBI" id="CHEBI:456216"/>
        <dbReference type="EC" id="6.3.4.13"/>
    </reaction>
</comment>
<evidence type="ECO:0000313" key="18">
    <source>
        <dbReference type="Proteomes" id="UP000050326"/>
    </source>
</evidence>
<dbReference type="SMART" id="SM01209">
    <property type="entry name" value="GARS_A"/>
    <property type="match status" value="1"/>
</dbReference>
<keyword evidence="8 14" id="KW-0658">Purine biosynthesis</keyword>
<dbReference type="Gene3D" id="3.30.1490.20">
    <property type="entry name" value="ATP-grasp fold, A domain"/>
    <property type="match status" value="1"/>
</dbReference>
<evidence type="ECO:0000256" key="5">
    <source>
        <dbReference type="ARBA" id="ARBA00022598"/>
    </source>
</evidence>
<dbReference type="Pfam" id="PF02844">
    <property type="entry name" value="GARS_N"/>
    <property type="match status" value="1"/>
</dbReference>
<evidence type="ECO:0000256" key="7">
    <source>
        <dbReference type="ARBA" id="ARBA00022741"/>
    </source>
</evidence>
<dbReference type="OrthoDB" id="9807240at2"/>
<organism evidence="17 18">
    <name type="scientific">Oxobacter pfennigii</name>
    <dbReference type="NCBI Taxonomy" id="36849"/>
    <lineage>
        <taxon>Bacteria</taxon>
        <taxon>Bacillati</taxon>
        <taxon>Bacillota</taxon>
        <taxon>Clostridia</taxon>
        <taxon>Eubacteriales</taxon>
        <taxon>Clostridiaceae</taxon>
        <taxon>Oxobacter</taxon>
    </lineage>
</organism>
<dbReference type="GO" id="GO:0009113">
    <property type="term" value="P:purine nucleobase biosynthetic process"/>
    <property type="evidence" value="ECO:0007669"/>
    <property type="project" value="InterPro"/>
</dbReference>
<accession>A0A0P9AKR1</accession>
<dbReference type="InterPro" id="IPR020559">
    <property type="entry name" value="PRibGlycinamide_synth_CS"/>
</dbReference>
<dbReference type="RefSeq" id="WP_054873546.1">
    <property type="nucleotide sequence ID" value="NZ_LKET01000016.1"/>
</dbReference>
<dbReference type="Pfam" id="PF01071">
    <property type="entry name" value="GARS_A"/>
    <property type="match status" value="1"/>
</dbReference>
<sequence length="419" mass="45690">MKVLIVGGGGREHAIIWKLKQSKRIDKIYCAPGNGGIASLAECVDIKAEDIEKLVDFAINEKIDLTVVGPEVPLSMGLADAFEEKGLRCFGPKKAAAEIESSKVFSKYLMKKYGIPTASYMEFSDPQKARDYIETLSFPTVIKADGLAAGKGVIIAQSLTEAIEAVHSIMEEKTFSDAGDRIIIEEFMEGPEVSVLAFVDGKTVKPMVSARDHKRIFDDDMGLNTGGMGTISPAPYYTAEMEKICMEEIFVPTIDAMNKEGRTFKGVVFFGLMLTKDGPKVVEYNCRFGDPETQVVLQRLKTDLVDIMDAVIDGTLSNINIEWDESAASCIVIASGGYPGSYEKGKVITGLDNMPSDVVVFHSGTKLQDGQIKTDGGRVLGVTAKGADYSVSSKKVYEVIDNISFEGMHYRKDIGVKKY</sequence>